<evidence type="ECO:0000313" key="2">
    <source>
        <dbReference type="EMBL" id="GJD98497.1"/>
    </source>
</evidence>
<proteinExistence type="predicted"/>
<reference evidence="2" key="1">
    <citation type="journal article" date="2021" name="Front. Microbiol.">
        <title>Comprehensive Comparative Genomics and Phenotyping of Methylobacterium Species.</title>
        <authorList>
            <person name="Alessa O."/>
            <person name="Ogura Y."/>
            <person name="Fujitani Y."/>
            <person name="Takami H."/>
            <person name="Hayashi T."/>
            <person name="Sahin N."/>
            <person name="Tani A."/>
        </authorList>
    </citation>
    <scope>NUCLEOTIDE SEQUENCE</scope>
    <source>
        <strain evidence="2">DSM 17168</strain>
    </source>
</reference>
<evidence type="ECO:0000259" key="1">
    <source>
        <dbReference type="Pfam" id="PF07238"/>
    </source>
</evidence>
<evidence type="ECO:0000313" key="3">
    <source>
        <dbReference type="Proteomes" id="UP001055153"/>
    </source>
</evidence>
<protein>
    <recommendedName>
        <fullName evidence="1">PilZ domain-containing protein</fullName>
    </recommendedName>
</protein>
<gene>
    <name evidence="2" type="ORF">GMJLKIPL_0408</name>
</gene>
<dbReference type="EMBL" id="BPQQ01000004">
    <property type="protein sequence ID" value="GJD98497.1"/>
    <property type="molecule type" value="Genomic_DNA"/>
</dbReference>
<dbReference type="SUPFAM" id="SSF141371">
    <property type="entry name" value="PilZ domain-like"/>
    <property type="match status" value="1"/>
</dbReference>
<dbReference type="InterPro" id="IPR009875">
    <property type="entry name" value="PilZ_domain"/>
</dbReference>
<dbReference type="Pfam" id="PF07238">
    <property type="entry name" value="PilZ"/>
    <property type="match status" value="1"/>
</dbReference>
<feature type="domain" description="PilZ" evidence="1">
    <location>
        <begin position="4"/>
        <end position="80"/>
    </location>
</feature>
<comment type="caution">
    <text evidence="2">The sequence shown here is derived from an EMBL/GenBank/DDBJ whole genome shotgun (WGS) entry which is preliminary data.</text>
</comment>
<dbReference type="Proteomes" id="UP001055153">
    <property type="component" value="Unassembled WGS sequence"/>
</dbReference>
<organism evidence="2 3">
    <name type="scientific">Methylobacterium isbiliense</name>
    <dbReference type="NCBI Taxonomy" id="315478"/>
    <lineage>
        <taxon>Bacteria</taxon>
        <taxon>Pseudomonadati</taxon>
        <taxon>Pseudomonadota</taxon>
        <taxon>Alphaproteobacteria</taxon>
        <taxon>Hyphomicrobiales</taxon>
        <taxon>Methylobacteriaceae</taxon>
        <taxon>Methylobacterium</taxon>
    </lineage>
</organism>
<name>A0ABQ4S816_9HYPH</name>
<accession>A0ABQ4S816</accession>
<reference evidence="2" key="2">
    <citation type="submission" date="2021-08" db="EMBL/GenBank/DDBJ databases">
        <authorList>
            <person name="Tani A."/>
            <person name="Ola A."/>
            <person name="Ogura Y."/>
            <person name="Katsura K."/>
            <person name="Hayashi T."/>
        </authorList>
    </citation>
    <scope>NUCLEOTIDE SEQUENCE</scope>
    <source>
        <strain evidence="2">DSM 17168</strain>
    </source>
</reference>
<keyword evidence="3" id="KW-1185">Reference proteome</keyword>
<sequence>MPMRRAHTRSNLIKPVVISSDESIDDVKGTLVDVDAQGARIIVPLGFRFPDTVYLKLKAGGLRWASTVVWQRPGVIGVEFH</sequence>